<keyword evidence="2" id="KW-1185">Reference proteome</keyword>
<name>A0A2P9AG82_9HYPH</name>
<gene>
    <name evidence="1" type="ORF">BQ8482_130052</name>
</gene>
<accession>A0A2P9AG82</accession>
<dbReference type="AlphaFoldDB" id="A0A2P9AG82"/>
<sequence>MSSALARIRIEPSRHEGIDPCSMMSSKLGGTTIGTADCGCATRPTVSSGSSTGPGRYAGGVAGGLLRCHDRLPDVCRHAAGSVPAECRGGHGQGIDLKVRAHPTDRLGITAGLGLNRTTFTEYENPVTSGVDHTAGGSSKRRFGRLGFAGARTTG</sequence>
<evidence type="ECO:0000313" key="1">
    <source>
        <dbReference type="EMBL" id="SJM30153.1"/>
    </source>
</evidence>
<protein>
    <submittedName>
        <fullName evidence="1">Uncharacterized protein</fullName>
    </submittedName>
</protein>
<reference evidence="2" key="1">
    <citation type="submission" date="2016-12" db="EMBL/GenBank/DDBJ databases">
        <authorList>
            <person name="Brunel B."/>
        </authorList>
    </citation>
    <scope>NUCLEOTIDE SEQUENCE [LARGE SCALE GENOMIC DNA]</scope>
</reference>
<organism evidence="1 2">
    <name type="scientific">Mesorhizobium delmotii</name>
    <dbReference type="NCBI Taxonomy" id="1631247"/>
    <lineage>
        <taxon>Bacteria</taxon>
        <taxon>Pseudomonadati</taxon>
        <taxon>Pseudomonadota</taxon>
        <taxon>Alphaproteobacteria</taxon>
        <taxon>Hyphomicrobiales</taxon>
        <taxon>Phyllobacteriaceae</taxon>
        <taxon>Mesorhizobium</taxon>
    </lineage>
</organism>
<evidence type="ECO:0000313" key="2">
    <source>
        <dbReference type="Proteomes" id="UP000245698"/>
    </source>
</evidence>
<proteinExistence type="predicted"/>
<dbReference type="Proteomes" id="UP000245698">
    <property type="component" value="Unassembled WGS sequence"/>
</dbReference>
<dbReference type="EMBL" id="FUIG01000019">
    <property type="protein sequence ID" value="SJM30153.1"/>
    <property type="molecule type" value="Genomic_DNA"/>
</dbReference>